<sequence length="860" mass="89791">MSASLITVGMLGVTAASAVAAPTVSVSAVSSLKAGARAGTLSAMVVNETARARVAKVTVRLMRGGMKALVVGTATARVDADSSATRRVRVKLPAGLHKGNYYLSACTPLGVADAGKLGCATARKDVLIGGGIPVRGPEAMKPFLKAKATAHAAQAPVCSSGAHTLSKPGTRVYPEVGNGGYLSLHTDIFTVYDANTNLFLPGNHVDLLQRSTQCLSDFSLDFDRKNSVTSTTTPGPDMTVDSITVNGQPATFKFVQPTYPGDPNGQDDPDPLAHVAALTNPVSATNPNPPACAPTGTGAAAQGVQCPATKLVITPSAPIPSGTDFKVTVNYTGRPGIRPQGSGSAEGWFRNNSPAGDGAMVTSEPLGSMTWMPLNDYTASKPTYDIHSTVNYDPTLTADQNRVFIGNGRLVSTTVNPPDANYPTGGSRTFYWKSAEPIAAYLVENSVGHFSLAERVATSGDVLYYEAQAANITDTRKASNKVIMDQQEDITHFQEQFNGPFPFNANGILIALPSASFEEEMQTKIVFVGGSIGNNASTFSHENMHQWWGDNVSYSEHRFTFFKEGYATTAEHYFAGNTAGLAAGPVGSAAYNTAFEATLVTRFNAQYNTTSTSYWTVAPSNPTSGNLFGQSNTYARPGASYLALRAIMGKDNFNAASKQIQHDFGGGSVSEAQLIAVFHKYMPNQSIGCANKLDAFFKQWWDTAYSGTPAAGNRPSITGPGLAGGGFYDVSGGCSDYGTDVTAPAGGSVPATLSLTIGAPATFGPFTPGVAKDYTASTTANVISSAGDAALTSSDPGHLMNGTFALPSPLEVSFSKSAWTGPTANESVSINFKQHIGATDALRTGAYSKTLTFTLSTTTP</sequence>
<feature type="chain" id="PRO_5040891855" evidence="1">
    <location>
        <begin position="21"/>
        <end position="860"/>
    </location>
</feature>
<evidence type="ECO:0000313" key="3">
    <source>
        <dbReference type="EMBL" id="MDA0162362.1"/>
    </source>
</evidence>
<reference evidence="3" key="1">
    <citation type="submission" date="2022-10" db="EMBL/GenBank/DDBJ databases">
        <title>The WGS of Solirubrobacter ginsenosidimutans DSM 21036.</title>
        <authorList>
            <person name="Jiang Z."/>
        </authorList>
    </citation>
    <scope>NUCLEOTIDE SEQUENCE</scope>
    <source>
        <strain evidence="3">DSM 21036</strain>
    </source>
</reference>
<keyword evidence="3" id="KW-0378">Hydrolase</keyword>
<dbReference type="PANTHER" id="PTHR11533:SF174">
    <property type="entry name" value="PUROMYCIN-SENSITIVE AMINOPEPTIDASE-RELATED"/>
    <property type="match status" value="1"/>
</dbReference>
<dbReference type="InterPro" id="IPR042097">
    <property type="entry name" value="Aminopeptidase_N-like_N_sf"/>
</dbReference>
<dbReference type="GO" id="GO:0070006">
    <property type="term" value="F:metalloaminopeptidase activity"/>
    <property type="evidence" value="ECO:0007669"/>
    <property type="project" value="TreeGrafter"/>
</dbReference>
<dbReference type="GO" id="GO:0005615">
    <property type="term" value="C:extracellular space"/>
    <property type="evidence" value="ECO:0007669"/>
    <property type="project" value="TreeGrafter"/>
</dbReference>
<feature type="domain" description="Peptidase M1 membrane alanine aminopeptidase" evidence="2">
    <location>
        <begin position="534"/>
        <end position="700"/>
    </location>
</feature>
<dbReference type="PANTHER" id="PTHR11533">
    <property type="entry name" value="PROTEASE M1 ZINC METALLOPROTEASE"/>
    <property type="match status" value="1"/>
</dbReference>
<gene>
    <name evidence="3" type="ORF">OM076_18970</name>
</gene>
<feature type="signal peptide" evidence="1">
    <location>
        <begin position="1"/>
        <end position="20"/>
    </location>
</feature>
<dbReference type="Gene3D" id="2.60.40.1730">
    <property type="entry name" value="tricorn interacting facor f3 domain"/>
    <property type="match status" value="1"/>
</dbReference>
<dbReference type="GO" id="GO:0016020">
    <property type="term" value="C:membrane"/>
    <property type="evidence" value="ECO:0007669"/>
    <property type="project" value="TreeGrafter"/>
</dbReference>
<evidence type="ECO:0000256" key="1">
    <source>
        <dbReference type="SAM" id="SignalP"/>
    </source>
</evidence>
<dbReference type="InterPro" id="IPR050344">
    <property type="entry name" value="Peptidase_M1_aminopeptidases"/>
</dbReference>
<dbReference type="GO" id="GO:0043171">
    <property type="term" value="P:peptide catabolic process"/>
    <property type="evidence" value="ECO:0007669"/>
    <property type="project" value="TreeGrafter"/>
</dbReference>
<keyword evidence="4" id="KW-1185">Reference proteome</keyword>
<name>A0A9X3S2K1_9ACTN</name>
<dbReference type="GO" id="GO:0042277">
    <property type="term" value="F:peptide binding"/>
    <property type="evidence" value="ECO:0007669"/>
    <property type="project" value="TreeGrafter"/>
</dbReference>
<proteinExistence type="predicted"/>
<dbReference type="SUPFAM" id="SSF55486">
    <property type="entry name" value="Metalloproteases ('zincins'), catalytic domain"/>
    <property type="match status" value="1"/>
</dbReference>
<organism evidence="3 4">
    <name type="scientific">Solirubrobacter ginsenosidimutans</name>
    <dbReference type="NCBI Taxonomy" id="490573"/>
    <lineage>
        <taxon>Bacteria</taxon>
        <taxon>Bacillati</taxon>
        <taxon>Actinomycetota</taxon>
        <taxon>Thermoleophilia</taxon>
        <taxon>Solirubrobacterales</taxon>
        <taxon>Solirubrobacteraceae</taxon>
        <taxon>Solirubrobacter</taxon>
    </lineage>
</organism>
<dbReference type="InterPro" id="IPR014782">
    <property type="entry name" value="Peptidase_M1_dom"/>
</dbReference>
<dbReference type="GO" id="GO:0005737">
    <property type="term" value="C:cytoplasm"/>
    <property type="evidence" value="ECO:0007669"/>
    <property type="project" value="TreeGrafter"/>
</dbReference>
<dbReference type="EMBL" id="JAPDOD010000018">
    <property type="protein sequence ID" value="MDA0162362.1"/>
    <property type="molecule type" value="Genomic_DNA"/>
</dbReference>
<dbReference type="Pfam" id="PF01433">
    <property type="entry name" value="Peptidase_M1"/>
    <property type="match status" value="1"/>
</dbReference>
<keyword evidence="1" id="KW-0732">Signal</keyword>
<keyword evidence="3" id="KW-0031">Aminopeptidase</keyword>
<accession>A0A9X3S2K1</accession>
<dbReference type="GO" id="GO:0008270">
    <property type="term" value="F:zinc ion binding"/>
    <property type="evidence" value="ECO:0007669"/>
    <property type="project" value="InterPro"/>
</dbReference>
<protein>
    <submittedName>
        <fullName evidence="3">M1 family aminopeptidase</fullName>
    </submittedName>
</protein>
<evidence type="ECO:0000313" key="4">
    <source>
        <dbReference type="Proteomes" id="UP001149140"/>
    </source>
</evidence>
<dbReference type="AlphaFoldDB" id="A0A9X3S2K1"/>
<dbReference type="Proteomes" id="UP001149140">
    <property type="component" value="Unassembled WGS sequence"/>
</dbReference>
<dbReference type="Gene3D" id="1.10.390.10">
    <property type="entry name" value="Neutral Protease Domain 2"/>
    <property type="match status" value="1"/>
</dbReference>
<keyword evidence="3" id="KW-0645">Protease</keyword>
<dbReference type="SUPFAM" id="SSF63737">
    <property type="entry name" value="Leukotriene A4 hydrolase N-terminal domain"/>
    <property type="match status" value="1"/>
</dbReference>
<comment type="caution">
    <text evidence="3">The sequence shown here is derived from an EMBL/GenBank/DDBJ whole genome shotgun (WGS) entry which is preliminary data.</text>
</comment>
<dbReference type="InterPro" id="IPR027268">
    <property type="entry name" value="Peptidase_M4/M1_CTD_sf"/>
</dbReference>
<evidence type="ECO:0000259" key="2">
    <source>
        <dbReference type="Pfam" id="PF01433"/>
    </source>
</evidence>